<gene>
    <name evidence="7" type="ORF">P691DRAFT_805921</name>
</gene>
<evidence type="ECO:0000313" key="7">
    <source>
        <dbReference type="EMBL" id="KAF9445266.1"/>
    </source>
</evidence>
<keyword evidence="1" id="KW-0479">Metal-binding</keyword>
<evidence type="ECO:0000256" key="1">
    <source>
        <dbReference type="ARBA" id="ARBA00022723"/>
    </source>
</evidence>
<dbReference type="PROSITE" id="PS51382">
    <property type="entry name" value="SPX"/>
    <property type="match status" value="1"/>
</dbReference>
<dbReference type="PANTHER" id="PTHR23327">
    <property type="entry name" value="RING FINGER PROTEIN 127"/>
    <property type="match status" value="1"/>
</dbReference>
<keyword evidence="2 4" id="KW-0863">Zinc-finger</keyword>
<dbReference type="Gene3D" id="3.30.40.10">
    <property type="entry name" value="Zinc/RING finger domain, C3HC4 (zinc finger)"/>
    <property type="match status" value="1"/>
</dbReference>
<organism evidence="7 8">
    <name type="scientific">Macrolepiota fuliginosa MF-IS2</name>
    <dbReference type="NCBI Taxonomy" id="1400762"/>
    <lineage>
        <taxon>Eukaryota</taxon>
        <taxon>Fungi</taxon>
        <taxon>Dikarya</taxon>
        <taxon>Basidiomycota</taxon>
        <taxon>Agaricomycotina</taxon>
        <taxon>Agaricomycetes</taxon>
        <taxon>Agaricomycetidae</taxon>
        <taxon>Agaricales</taxon>
        <taxon>Agaricineae</taxon>
        <taxon>Agaricaceae</taxon>
        <taxon>Macrolepiota</taxon>
    </lineage>
</organism>
<dbReference type="OrthoDB" id="5588846at2759"/>
<evidence type="ECO:0000256" key="4">
    <source>
        <dbReference type="PROSITE-ProRule" id="PRU00175"/>
    </source>
</evidence>
<keyword evidence="3" id="KW-0862">Zinc</keyword>
<dbReference type="InterPro" id="IPR013083">
    <property type="entry name" value="Znf_RING/FYVE/PHD"/>
</dbReference>
<evidence type="ECO:0000313" key="8">
    <source>
        <dbReference type="Proteomes" id="UP000807342"/>
    </source>
</evidence>
<evidence type="ECO:0000256" key="3">
    <source>
        <dbReference type="ARBA" id="ARBA00022833"/>
    </source>
</evidence>
<dbReference type="InterPro" id="IPR004331">
    <property type="entry name" value="SPX_dom"/>
</dbReference>
<dbReference type="Pfam" id="PF03105">
    <property type="entry name" value="SPX"/>
    <property type="match status" value="1"/>
</dbReference>
<dbReference type="GO" id="GO:0008270">
    <property type="term" value="F:zinc ion binding"/>
    <property type="evidence" value="ECO:0007669"/>
    <property type="project" value="UniProtKB-KW"/>
</dbReference>
<dbReference type="InterPro" id="IPR001841">
    <property type="entry name" value="Znf_RING"/>
</dbReference>
<dbReference type="PROSITE" id="PS00518">
    <property type="entry name" value="ZF_RING_1"/>
    <property type="match status" value="1"/>
</dbReference>
<dbReference type="EMBL" id="MU151312">
    <property type="protein sequence ID" value="KAF9445266.1"/>
    <property type="molecule type" value="Genomic_DNA"/>
</dbReference>
<feature type="domain" description="SPX" evidence="6">
    <location>
        <begin position="1"/>
        <end position="394"/>
    </location>
</feature>
<evidence type="ECO:0000256" key="2">
    <source>
        <dbReference type="ARBA" id="ARBA00022771"/>
    </source>
</evidence>
<dbReference type="AlphaFoldDB" id="A0A9P6BYK8"/>
<proteinExistence type="predicted"/>
<dbReference type="PANTHER" id="PTHR23327:SF51">
    <property type="entry name" value="TRANSCRIPTIONAL REGULATOR OF YEAST FORM ADHERENCE 3"/>
    <property type="match status" value="1"/>
</dbReference>
<sequence length="493" mass="54347">MHFSKTYAQLLESLPQELQENAIQYRQLKKIINQVVEELSSLGLSPSLLHELLEAEGAHSFISSHISEGEGTAISHPPAGRVRPDSDEAPTLAVGAGFPKVVYEFGEDSSRIEPRLRISLESLGELGNLLHRGTEQGKANHVEGSETDECFDHDGGSESTGTIEDALSPPGDSLLWTLQNTGLESQGPTDTGVSSDSREVVIPLVSDGQFFELLCTTLGHTSTHMQSVQNDFLKTVTVLSRTIASSARPASSSHSMLGGRFQPHSPLSEHAGGVRVQVGSLSKSDLYSWREIFQLYMEAEVFESMHEQDRGERSAEESERRLQLFAEQVTQRGLAAQGKFKLKESRPALETFLQLNVFILNIKKFQLANAEATRKILKKHTKRTSLPLPPDTTSNGRTASQLVLFPQARTFSLPHVLVQAIGETLLPIVPHIEDYSCLICTSIAFKPIRLDCRHLFCVRCLVKMQKQGKGNCPMCRAPSVLVANRGEWVVDMI</sequence>
<accession>A0A9P6BYK8</accession>
<evidence type="ECO:0008006" key="9">
    <source>
        <dbReference type="Google" id="ProtNLM"/>
    </source>
</evidence>
<reference evidence="7" key="1">
    <citation type="submission" date="2020-11" db="EMBL/GenBank/DDBJ databases">
        <authorList>
            <consortium name="DOE Joint Genome Institute"/>
            <person name="Ahrendt S."/>
            <person name="Riley R."/>
            <person name="Andreopoulos W."/>
            <person name="Labutti K."/>
            <person name="Pangilinan J."/>
            <person name="Ruiz-Duenas F.J."/>
            <person name="Barrasa J.M."/>
            <person name="Sanchez-Garcia M."/>
            <person name="Camarero S."/>
            <person name="Miyauchi S."/>
            <person name="Serrano A."/>
            <person name="Linde D."/>
            <person name="Babiker R."/>
            <person name="Drula E."/>
            <person name="Ayuso-Fernandez I."/>
            <person name="Pacheco R."/>
            <person name="Padilla G."/>
            <person name="Ferreira P."/>
            <person name="Barriuso J."/>
            <person name="Kellner H."/>
            <person name="Castanera R."/>
            <person name="Alfaro M."/>
            <person name="Ramirez L."/>
            <person name="Pisabarro A.G."/>
            <person name="Kuo A."/>
            <person name="Tritt A."/>
            <person name="Lipzen A."/>
            <person name="He G."/>
            <person name="Yan M."/>
            <person name="Ng V."/>
            <person name="Cullen D."/>
            <person name="Martin F."/>
            <person name="Rosso M.-N."/>
            <person name="Henrissat B."/>
            <person name="Hibbett D."/>
            <person name="Martinez A.T."/>
            <person name="Grigoriev I.V."/>
        </authorList>
    </citation>
    <scope>NUCLEOTIDE SEQUENCE</scope>
    <source>
        <strain evidence="7">MF-IS2</strain>
    </source>
</reference>
<keyword evidence="8" id="KW-1185">Reference proteome</keyword>
<dbReference type="InterPro" id="IPR017907">
    <property type="entry name" value="Znf_RING_CS"/>
</dbReference>
<protein>
    <recommendedName>
        <fullName evidence="9">RING-14 protein</fullName>
    </recommendedName>
</protein>
<evidence type="ECO:0000259" key="6">
    <source>
        <dbReference type="PROSITE" id="PS51382"/>
    </source>
</evidence>
<dbReference type="SUPFAM" id="SSF57850">
    <property type="entry name" value="RING/U-box"/>
    <property type="match status" value="1"/>
</dbReference>
<dbReference type="SMART" id="SM00184">
    <property type="entry name" value="RING"/>
    <property type="match status" value="1"/>
</dbReference>
<dbReference type="Pfam" id="PF13920">
    <property type="entry name" value="zf-C3HC4_3"/>
    <property type="match status" value="1"/>
</dbReference>
<dbReference type="PROSITE" id="PS50089">
    <property type="entry name" value="ZF_RING_2"/>
    <property type="match status" value="1"/>
</dbReference>
<dbReference type="Proteomes" id="UP000807342">
    <property type="component" value="Unassembled WGS sequence"/>
</dbReference>
<name>A0A9P6BYK8_9AGAR</name>
<comment type="caution">
    <text evidence="7">The sequence shown here is derived from an EMBL/GenBank/DDBJ whole genome shotgun (WGS) entry which is preliminary data.</text>
</comment>
<feature type="domain" description="RING-type" evidence="5">
    <location>
        <begin position="437"/>
        <end position="476"/>
    </location>
</feature>
<evidence type="ECO:0000259" key="5">
    <source>
        <dbReference type="PROSITE" id="PS50089"/>
    </source>
</evidence>